<dbReference type="GO" id="GO:0034476">
    <property type="term" value="P:U5 snRNA 3'-end processing"/>
    <property type="evidence" value="ECO:0007669"/>
    <property type="project" value="TreeGrafter"/>
</dbReference>
<evidence type="ECO:0000313" key="13">
    <source>
        <dbReference type="Proteomes" id="UP000807716"/>
    </source>
</evidence>
<evidence type="ECO:0000256" key="9">
    <source>
        <dbReference type="ARBA" id="ARBA00030617"/>
    </source>
</evidence>
<dbReference type="SUPFAM" id="SSF54211">
    <property type="entry name" value="Ribosomal protein S5 domain 2-like"/>
    <property type="match status" value="1"/>
</dbReference>
<proteinExistence type="inferred from homology"/>
<evidence type="ECO:0000256" key="6">
    <source>
        <dbReference type="ARBA" id="ARBA00022835"/>
    </source>
</evidence>
<dbReference type="GO" id="GO:0071035">
    <property type="term" value="P:nuclear polyadenylation-dependent rRNA catabolic process"/>
    <property type="evidence" value="ECO:0007669"/>
    <property type="project" value="TreeGrafter"/>
</dbReference>
<comment type="caution">
    <text evidence="12">The sequence shown here is derived from an EMBL/GenBank/DDBJ whole genome shotgun (WGS) entry which is preliminary data.</text>
</comment>
<feature type="domain" description="Exoribonuclease phosphorolytic" evidence="11">
    <location>
        <begin position="209"/>
        <end position="276"/>
    </location>
</feature>
<dbReference type="GO" id="GO:0016075">
    <property type="term" value="P:rRNA catabolic process"/>
    <property type="evidence" value="ECO:0007669"/>
    <property type="project" value="TreeGrafter"/>
</dbReference>
<evidence type="ECO:0000313" key="12">
    <source>
        <dbReference type="EMBL" id="KAG0268992.1"/>
    </source>
</evidence>
<dbReference type="PANTHER" id="PTHR11097:SF9">
    <property type="entry name" value="EXOSOME COMPLEX COMPONENT RRP43"/>
    <property type="match status" value="1"/>
</dbReference>
<evidence type="ECO:0000256" key="1">
    <source>
        <dbReference type="ARBA" id="ARBA00004496"/>
    </source>
</evidence>
<dbReference type="InterPro" id="IPR050590">
    <property type="entry name" value="Exosome_comp_Rrp42_subfam"/>
</dbReference>
<dbReference type="InterPro" id="IPR027408">
    <property type="entry name" value="PNPase/RNase_PH_dom_sf"/>
</dbReference>
<keyword evidence="8" id="KW-0539">Nucleus</keyword>
<name>A0A9P6QHT6_9FUNG</name>
<dbReference type="InterPro" id="IPR020568">
    <property type="entry name" value="Ribosomal_Su5_D2-typ_SF"/>
</dbReference>
<dbReference type="InterPro" id="IPR036345">
    <property type="entry name" value="ExoRNase_PH_dom2_sf"/>
</dbReference>
<evidence type="ECO:0000256" key="4">
    <source>
        <dbReference type="ARBA" id="ARBA00022490"/>
    </source>
</evidence>
<evidence type="ECO:0000256" key="8">
    <source>
        <dbReference type="ARBA" id="ARBA00023242"/>
    </source>
</evidence>
<evidence type="ECO:0000256" key="5">
    <source>
        <dbReference type="ARBA" id="ARBA00022552"/>
    </source>
</evidence>
<dbReference type="SUPFAM" id="SSF55666">
    <property type="entry name" value="Ribonuclease PH domain 2-like"/>
    <property type="match status" value="1"/>
</dbReference>
<dbReference type="InterPro" id="IPR015847">
    <property type="entry name" value="ExoRNase_PH_dom2"/>
</dbReference>
<dbReference type="GO" id="GO:0035925">
    <property type="term" value="F:mRNA 3'-UTR AU-rich region binding"/>
    <property type="evidence" value="ECO:0007669"/>
    <property type="project" value="TreeGrafter"/>
</dbReference>
<dbReference type="GO" id="GO:0071028">
    <property type="term" value="P:nuclear mRNA surveillance"/>
    <property type="evidence" value="ECO:0007669"/>
    <property type="project" value="TreeGrafter"/>
</dbReference>
<evidence type="ECO:0000259" key="10">
    <source>
        <dbReference type="Pfam" id="PF01138"/>
    </source>
</evidence>
<dbReference type="CDD" id="cd11369">
    <property type="entry name" value="RNase_PH_RRP43"/>
    <property type="match status" value="1"/>
</dbReference>
<dbReference type="PANTHER" id="PTHR11097">
    <property type="entry name" value="EXOSOME COMPLEX EXONUCLEASE RIBOSOMAL RNA PROCESSING PROTEIN"/>
    <property type="match status" value="1"/>
</dbReference>
<organism evidence="12 13">
    <name type="scientific">Actinomortierella ambigua</name>
    <dbReference type="NCBI Taxonomy" id="1343610"/>
    <lineage>
        <taxon>Eukaryota</taxon>
        <taxon>Fungi</taxon>
        <taxon>Fungi incertae sedis</taxon>
        <taxon>Mucoromycota</taxon>
        <taxon>Mortierellomycotina</taxon>
        <taxon>Mortierellomycetes</taxon>
        <taxon>Mortierellales</taxon>
        <taxon>Mortierellaceae</taxon>
        <taxon>Actinomortierella</taxon>
    </lineage>
</organism>
<dbReference type="Pfam" id="PF01138">
    <property type="entry name" value="RNase_PH"/>
    <property type="match status" value="1"/>
</dbReference>
<feature type="domain" description="Exoribonuclease phosphorolytic" evidence="10">
    <location>
        <begin position="45"/>
        <end position="177"/>
    </location>
</feature>
<gene>
    <name evidence="12" type="primary">EXOSC8</name>
    <name evidence="12" type="ORF">DFQ27_005097</name>
</gene>
<dbReference type="GO" id="GO:0034475">
    <property type="term" value="P:U4 snRNA 3'-end processing"/>
    <property type="evidence" value="ECO:0007669"/>
    <property type="project" value="TreeGrafter"/>
</dbReference>
<dbReference type="GO" id="GO:0000176">
    <property type="term" value="C:nuclear exosome (RNase complex)"/>
    <property type="evidence" value="ECO:0007669"/>
    <property type="project" value="TreeGrafter"/>
</dbReference>
<dbReference type="Proteomes" id="UP000807716">
    <property type="component" value="Unassembled WGS sequence"/>
</dbReference>
<protein>
    <recommendedName>
        <fullName evidence="9">Ribosomal RNA-processing protein 43</fullName>
    </recommendedName>
</protein>
<dbReference type="GO" id="GO:0034473">
    <property type="term" value="P:U1 snRNA 3'-end processing"/>
    <property type="evidence" value="ECO:0007669"/>
    <property type="project" value="TreeGrafter"/>
</dbReference>
<dbReference type="InterPro" id="IPR001247">
    <property type="entry name" value="ExoRNase_PH_dom1"/>
</dbReference>
<evidence type="ECO:0000256" key="7">
    <source>
        <dbReference type="ARBA" id="ARBA00022884"/>
    </source>
</evidence>
<reference evidence="12" key="1">
    <citation type="journal article" date="2020" name="Fungal Divers.">
        <title>Resolving the Mortierellaceae phylogeny through synthesis of multi-gene phylogenetics and phylogenomics.</title>
        <authorList>
            <person name="Vandepol N."/>
            <person name="Liber J."/>
            <person name="Desiro A."/>
            <person name="Na H."/>
            <person name="Kennedy M."/>
            <person name="Barry K."/>
            <person name="Grigoriev I.V."/>
            <person name="Miller A.N."/>
            <person name="O'Donnell K."/>
            <person name="Stajich J.E."/>
            <person name="Bonito G."/>
        </authorList>
    </citation>
    <scope>NUCLEOTIDE SEQUENCE</scope>
    <source>
        <strain evidence="12">BC1065</strain>
    </source>
</reference>
<dbReference type="AlphaFoldDB" id="A0A9P6QHT6"/>
<keyword evidence="7" id="KW-0694">RNA-binding</keyword>
<keyword evidence="13" id="KW-1185">Reference proteome</keyword>
<dbReference type="GO" id="GO:0000467">
    <property type="term" value="P:exonucleolytic trimming to generate mature 3'-end of 5.8S rRNA from tricistronic rRNA transcript (SSU-rRNA, 5.8S rRNA, LSU-rRNA)"/>
    <property type="evidence" value="ECO:0007669"/>
    <property type="project" value="TreeGrafter"/>
</dbReference>
<evidence type="ECO:0000256" key="3">
    <source>
        <dbReference type="ARBA" id="ARBA00006678"/>
    </source>
</evidence>
<comment type="similarity">
    <text evidence="3">Belongs to the RNase PH family.</text>
</comment>
<comment type="subcellular location">
    <subcellularLocation>
        <location evidence="1">Cytoplasm</location>
    </subcellularLocation>
    <subcellularLocation>
        <location evidence="2">Nucleus</location>
        <location evidence="2">Nucleolus</location>
    </subcellularLocation>
</comment>
<dbReference type="InterPro" id="IPR033196">
    <property type="entry name" value="Rrp43"/>
</dbReference>
<dbReference type="GO" id="GO:0005730">
    <property type="term" value="C:nucleolus"/>
    <property type="evidence" value="ECO:0007669"/>
    <property type="project" value="UniProtKB-SubCell"/>
</dbReference>
<dbReference type="Pfam" id="PF03725">
    <property type="entry name" value="RNase_PH_C"/>
    <property type="match status" value="1"/>
</dbReference>
<dbReference type="Gene3D" id="3.30.230.70">
    <property type="entry name" value="GHMP Kinase, N-terminal domain"/>
    <property type="match status" value="1"/>
</dbReference>
<keyword evidence="5" id="KW-0698">rRNA processing</keyword>
<evidence type="ECO:0000259" key="11">
    <source>
        <dbReference type="Pfam" id="PF03725"/>
    </source>
</evidence>
<dbReference type="FunFam" id="3.30.230.70:FF:000017">
    <property type="entry name" value="Exosome complex component Rrp42"/>
    <property type="match status" value="1"/>
</dbReference>
<dbReference type="GO" id="GO:0000177">
    <property type="term" value="C:cytoplasmic exosome (RNase complex)"/>
    <property type="evidence" value="ECO:0007669"/>
    <property type="project" value="TreeGrafter"/>
</dbReference>
<keyword evidence="6" id="KW-0271">Exosome</keyword>
<accession>A0A9P6QHT6</accession>
<sequence>MTSVAATSSTFTFSAAAFQRLHPAEYFRKFVSQGVRPDGRLLSGFRPTTVHKSVVSTANGSSMVRVGGTTVVCGIKAEVAEPTLEAQDKGYIVPNVELSPMCSSAFKAGPPSEQAQVVSDAIDRILKDSDVVDLEQLCIEKGRAVWALWADVVCISYDGNILDAALLAVMTALTNVRLRKPTYDEGVVTVSGEALTEENSFSLTLTRTPLSTTFAIFDTPNNTLLADPNSAEENVSLGRITVTLDEKNQLCGVHKVGSGSCSPALIKSCIERAKERTQELRSLLA</sequence>
<evidence type="ECO:0000256" key="2">
    <source>
        <dbReference type="ARBA" id="ARBA00004604"/>
    </source>
</evidence>
<dbReference type="OrthoDB" id="45882at2759"/>
<dbReference type="EMBL" id="JAAAJB010000036">
    <property type="protein sequence ID" value="KAG0268992.1"/>
    <property type="molecule type" value="Genomic_DNA"/>
</dbReference>
<dbReference type="GO" id="GO:0071038">
    <property type="term" value="P:TRAMP-dependent tRNA surveillance pathway"/>
    <property type="evidence" value="ECO:0007669"/>
    <property type="project" value="TreeGrafter"/>
</dbReference>
<keyword evidence="4" id="KW-0963">Cytoplasm</keyword>